<accession>A0A7Y8KZZ0</accession>
<protein>
    <recommendedName>
        <fullName evidence="4">Lipoprotein</fullName>
    </recommendedName>
</protein>
<dbReference type="PROSITE" id="PS51257">
    <property type="entry name" value="PROKAR_LIPOPROTEIN"/>
    <property type="match status" value="1"/>
</dbReference>
<gene>
    <name evidence="2" type="ORF">F3K02_21660</name>
</gene>
<keyword evidence="1" id="KW-0732">Signal</keyword>
<name>A0A7Y8KZZ0_9BURK</name>
<evidence type="ECO:0000256" key="1">
    <source>
        <dbReference type="SAM" id="SignalP"/>
    </source>
</evidence>
<comment type="caution">
    <text evidence="2">The sequence shown here is derived from an EMBL/GenBank/DDBJ whole genome shotgun (WGS) entry which is preliminary data.</text>
</comment>
<proteinExistence type="predicted"/>
<evidence type="ECO:0008006" key="4">
    <source>
        <dbReference type="Google" id="ProtNLM"/>
    </source>
</evidence>
<evidence type="ECO:0000313" key="3">
    <source>
        <dbReference type="Proteomes" id="UP000545507"/>
    </source>
</evidence>
<feature type="chain" id="PRO_5031090968" description="Lipoprotein" evidence="1">
    <location>
        <begin position="26"/>
        <end position="207"/>
    </location>
</feature>
<reference evidence="2 3" key="1">
    <citation type="submission" date="2019-09" db="EMBL/GenBank/DDBJ databases">
        <title>Hydrogenophaga aromatica sp. nov., isolated from a para-xylene-degrading enrichment culture.</title>
        <authorList>
            <person name="Tancsics A."/>
            <person name="Banerjee S."/>
        </authorList>
    </citation>
    <scope>NUCLEOTIDE SEQUENCE [LARGE SCALE GENOMIC DNA]</scope>
    <source>
        <strain evidence="2 3">D2P1</strain>
    </source>
</reference>
<feature type="signal peptide" evidence="1">
    <location>
        <begin position="1"/>
        <end position="25"/>
    </location>
</feature>
<sequence length="207" mass="22490">MTASSMRYFKTIFLVMMSVALTACMSTKSFLDPSFPKISYEELKKPLQPKKFKVTAEFQRNGEHLEKVDQTISDSTERILRASGFAVPGGDSADGAIHVVLNNIADIGGAVGKGLGTGLTFGLAGSLVTDAYEMQVTIKVGGKTFTRTAVKHALHSVIGRAETPEGIETMPLQTAFERLFEQMLLRVLKEYQSSPEFSSLCVSRSIG</sequence>
<keyword evidence="3" id="KW-1185">Reference proteome</keyword>
<dbReference type="AlphaFoldDB" id="A0A7Y8KZZ0"/>
<dbReference type="EMBL" id="VYGV01000024">
    <property type="protein sequence ID" value="NWF47836.1"/>
    <property type="molecule type" value="Genomic_DNA"/>
</dbReference>
<evidence type="ECO:0000313" key="2">
    <source>
        <dbReference type="EMBL" id="NWF47836.1"/>
    </source>
</evidence>
<organism evidence="2 3">
    <name type="scientific">Hydrogenophaga aromaticivorans</name>
    <dbReference type="NCBI Taxonomy" id="2610898"/>
    <lineage>
        <taxon>Bacteria</taxon>
        <taxon>Pseudomonadati</taxon>
        <taxon>Pseudomonadota</taxon>
        <taxon>Betaproteobacteria</taxon>
        <taxon>Burkholderiales</taxon>
        <taxon>Comamonadaceae</taxon>
        <taxon>Hydrogenophaga</taxon>
    </lineage>
</organism>
<dbReference type="RefSeq" id="WP_177137830.1">
    <property type="nucleotide sequence ID" value="NZ_VYGV01000024.1"/>
</dbReference>
<dbReference type="Proteomes" id="UP000545507">
    <property type="component" value="Unassembled WGS sequence"/>
</dbReference>